<dbReference type="SMART" id="SM00448">
    <property type="entry name" value="REC"/>
    <property type="match status" value="1"/>
</dbReference>
<dbReference type="InterPro" id="IPR036388">
    <property type="entry name" value="WH-like_DNA-bd_sf"/>
</dbReference>
<dbReference type="InterPro" id="IPR001867">
    <property type="entry name" value="OmpR/PhoB-type_DNA-bd"/>
</dbReference>
<dbReference type="InterPro" id="IPR039420">
    <property type="entry name" value="WalR-like"/>
</dbReference>
<dbReference type="RefSeq" id="WP_115778127.1">
    <property type="nucleotide sequence ID" value="NZ_BMHL01000004.1"/>
</dbReference>
<dbReference type="PROSITE" id="PS51755">
    <property type="entry name" value="OMPR_PHOB"/>
    <property type="match status" value="1"/>
</dbReference>
<comment type="caution">
    <text evidence="6">The sequence shown here is derived from an EMBL/GenBank/DDBJ whole genome shotgun (WGS) entry which is preliminary data.</text>
</comment>
<keyword evidence="2" id="KW-0597">Phosphoprotein</keyword>
<dbReference type="Proteomes" id="UP000602004">
    <property type="component" value="Unassembled WGS sequence"/>
</dbReference>
<gene>
    <name evidence="6" type="ORF">GCM10011400_30280</name>
</gene>
<dbReference type="PANTHER" id="PTHR48111:SF59">
    <property type="entry name" value="TRANSCRIPTIONAL REGULATORY PROTEIN BAER"/>
    <property type="match status" value="1"/>
</dbReference>
<evidence type="ECO:0000259" key="5">
    <source>
        <dbReference type="PROSITE" id="PS51755"/>
    </source>
</evidence>
<evidence type="ECO:0000256" key="2">
    <source>
        <dbReference type="PROSITE-ProRule" id="PRU00169"/>
    </source>
</evidence>
<dbReference type="Pfam" id="PF00486">
    <property type="entry name" value="Trans_reg_C"/>
    <property type="match status" value="1"/>
</dbReference>
<name>A0ABQ1MIR3_9BURK</name>
<dbReference type="GO" id="GO:0003677">
    <property type="term" value="F:DNA binding"/>
    <property type="evidence" value="ECO:0007669"/>
    <property type="project" value="UniProtKB-KW"/>
</dbReference>
<evidence type="ECO:0000256" key="1">
    <source>
        <dbReference type="ARBA" id="ARBA00023125"/>
    </source>
</evidence>
<evidence type="ECO:0000313" key="6">
    <source>
        <dbReference type="EMBL" id="GGC41399.1"/>
    </source>
</evidence>
<dbReference type="PANTHER" id="PTHR48111">
    <property type="entry name" value="REGULATOR OF RPOS"/>
    <property type="match status" value="1"/>
</dbReference>
<dbReference type="Pfam" id="PF00072">
    <property type="entry name" value="Response_reg"/>
    <property type="match status" value="1"/>
</dbReference>
<evidence type="ECO:0000259" key="4">
    <source>
        <dbReference type="PROSITE" id="PS50110"/>
    </source>
</evidence>
<accession>A0ABQ1MIR3</accession>
<dbReference type="InterPro" id="IPR011006">
    <property type="entry name" value="CheY-like_superfamily"/>
</dbReference>
<protein>
    <submittedName>
        <fullName evidence="6">DNA-binding response regulator</fullName>
    </submittedName>
</protein>
<dbReference type="SUPFAM" id="SSF52172">
    <property type="entry name" value="CheY-like"/>
    <property type="match status" value="1"/>
</dbReference>
<feature type="DNA-binding region" description="OmpR/PhoB-type" evidence="3">
    <location>
        <begin position="138"/>
        <end position="237"/>
    </location>
</feature>
<keyword evidence="1 3" id="KW-0238">DNA-binding</keyword>
<dbReference type="Gene3D" id="6.10.250.690">
    <property type="match status" value="1"/>
</dbReference>
<dbReference type="CDD" id="cd00383">
    <property type="entry name" value="trans_reg_C"/>
    <property type="match status" value="1"/>
</dbReference>
<sequence length="237" mass="26404">MTEGRPSHILIVEDEPKLAAVLEAYLQLEGFATTILDDGHQVMPFLRSTPPSLMLLDLMLPGRSGMDICRELRQFSALPVIILTARIDEIDRLLGLEIGADDYVCKPFSPREVVARVKAILRRAMPAAAAADGLPGQQGQQSPQGLQVDEQFHHALLDGKELKLTPLELRLLALLMKSPGRIFSRDYLLSHLYADHRVVTDRTIDSHIKNLRRKLQGARPDSEPIASVYGVGYRLEI</sequence>
<dbReference type="InterPro" id="IPR001789">
    <property type="entry name" value="Sig_transdc_resp-reg_receiver"/>
</dbReference>
<proteinExistence type="predicted"/>
<organism evidence="6 7">
    <name type="scientific">Paraburkholderia caffeinilytica</name>
    <dbReference type="NCBI Taxonomy" id="1761016"/>
    <lineage>
        <taxon>Bacteria</taxon>
        <taxon>Pseudomonadati</taxon>
        <taxon>Pseudomonadota</taxon>
        <taxon>Betaproteobacteria</taxon>
        <taxon>Burkholderiales</taxon>
        <taxon>Burkholderiaceae</taxon>
        <taxon>Paraburkholderia</taxon>
    </lineage>
</organism>
<feature type="domain" description="Response regulatory" evidence="4">
    <location>
        <begin position="8"/>
        <end position="121"/>
    </location>
</feature>
<evidence type="ECO:0000256" key="3">
    <source>
        <dbReference type="PROSITE-ProRule" id="PRU01091"/>
    </source>
</evidence>
<keyword evidence="7" id="KW-1185">Reference proteome</keyword>
<reference evidence="7" key="1">
    <citation type="journal article" date="2019" name="Int. J. Syst. Evol. Microbiol.">
        <title>The Global Catalogue of Microorganisms (GCM) 10K type strain sequencing project: providing services to taxonomists for standard genome sequencing and annotation.</title>
        <authorList>
            <consortium name="The Broad Institute Genomics Platform"/>
            <consortium name="The Broad Institute Genome Sequencing Center for Infectious Disease"/>
            <person name="Wu L."/>
            <person name="Ma J."/>
        </authorList>
    </citation>
    <scope>NUCLEOTIDE SEQUENCE [LARGE SCALE GENOMIC DNA]</scope>
    <source>
        <strain evidence="7">CGMCC 1.15103</strain>
    </source>
</reference>
<dbReference type="SMART" id="SM00862">
    <property type="entry name" value="Trans_reg_C"/>
    <property type="match status" value="1"/>
</dbReference>
<feature type="domain" description="OmpR/PhoB-type" evidence="5">
    <location>
        <begin position="138"/>
        <end position="237"/>
    </location>
</feature>
<dbReference type="Gene3D" id="1.10.10.10">
    <property type="entry name" value="Winged helix-like DNA-binding domain superfamily/Winged helix DNA-binding domain"/>
    <property type="match status" value="1"/>
</dbReference>
<dbReference type="PROSITE" id="PS50110">
    <property type="entry name" value="RESPONSE_REGULATORY"/>
    <property type="match status" value="1"/>
</dbReference>
<dbReference type="EMBL" id="BMHL01000004">
    <property type="protein sequence ID" value="GGC41399.1"/>
    <property type="molecule type" value="Genomic_DNA"/>
</dbReference>
<dbReference type="SUPFAM" id="SSF46894">
    <property type="entry name" value="C-terminal effector domain of the bipartite response regulators"/>
    <property type="match status" value="1"/>
</dbReference>
<dbReference type="Gene3D" id="3.40.50.2300">
    <property type="match status" value="1"/>
</dbReference>
<dbReference type="InterPro" id="IPR016032">
    <property type="entry name" value="Sig_transdc_resp-reg_C-effctor"/>
</dbReference>
<evidence type="ECO:0000313" key="7">
    <source>
        <dbReference type="Proteomes" id="UP000602004"/>
    </source>
</evidence>
<feature type="modified residue" description="4-aspartylphosphate" evidence="2">
    <location>
        <position position="57"/>
    </location>
</feature>